<proteinExistence type="predicted"/>
<protein>
    <submittedName>
        <fullName evidence="1">Uncharacterized protein</fullName>
    </submittedName>
</protein>
<gene>
    <name evidence="1" type="ORF">D9K81_17435</name>
</gene>
<organism evidence="1 2">
    <name type="scientific">Acinetobacter chengduensis</name>
    <dbReference type="NCBI Taxonomy" id="2420890"/>
    <lineage>
        <taxon>Bacteria</taxon>
        <taxon>Pseudomonadati</taxon>
        <taxon>Pseudomonadota</taxon>
        <taxon>Gammaproteobacteria</taxon>
        <taxon>Moraxellales</taxon>
        <taxon>Moraxellaceae</taxon>
        <taxon>Acinetobacter</taxon>
    </lineage>
</organism>
<name>A0ABX9TR45_9GAMM</name>
<accession>A0ABX9TR45</accession>
<keyword evidence="2" id="KW-1185">Reference proteome</keyword>
<sequence>MSEANAIISFFFWLSGTAVIKIAPDAVSVSEQQYSTRLAEYQGRFSFSIFNLFKSFYKALQL</sequence>
<reference evidence="1 2" key="1">
    <citation type="submission" date="2018-09" db="EMBL/GenBank/DDBJ databases">
        <title>The draft genome of Acinetobacter sp. strains.</title>
        <authorList>
            <person name="Qin J."/>
            <person name="Feng Y."/>
            <person name="Zong Z."/>
        </authorList>
    </citation>
    <scope>NUCLEOTIDE SEQUENCE [LARGE SCALE GENOMIC DNA]</scope>
    <source>
        <strain evidence="1 2">WCHAc060005</strain>
    </source>
</reference>
<dbReference type="EMBL" id="RCHC01000036">
    <property type="protein sequence ID" value="RLL17193.1"/>
    <property type="molecule type" value="Genomic_DNA"/>
</dbReference>
<dbReference type="RefSeq" id="WP_147433948.1">
    <property type="nucleotide sequence ID" value="NZ_RCHC01000036.1"/>
</dbReference>
<evidence type="ECO:0000313" key="1">
    <source>
        <dbReference type="EMBL" id="RLL17193.1"/>
    </source>
</evidence>
<dbReference type="Proteomes" id="UP000280271">
    <property type="component" value="Unassembled WGS sequence"/>
</dbReference>
<comment type="caution">
    <text evidence="1">The sequence shown here is derived from an EMBL/GenBank/DDBJ whole genome shotgun (WGS) entry which is preliminary data.</text>
</comment>
<evidence type="ECO:0000313" key="2">
    <source>
        <dbReference type="Proteomes" id="UP000280271"/>
    </source>
</evidence>